<evidence type="ECO:0000256" key="1">
    <source>
        <dbReference type="ARBA" id="ARBA00022729"/>
    </source>
</evidence>
<feature type="chain" id="PRO_5039040516" description="Gingipain domain-containing protein" evidence="2">
    <location>
        <begin position="28"/>
        <end position="752"/>
    </location>
</feature>
<dbReference type="Proteomes" id="UP000823612">
    <property type="component" value="Unassembled WGS sequence"/>
</dbReference>
<dbReference type="Pfam" id="PF08126">
    <property type="entry name" value="Propeptide_C25"/>
    <property type="match status" value="1"/>
</dbReference>
<dbReference type="InterPro" id="IPR012600">
    <property type="entry name" value="Propeptide_C25"/>
</dbReference>
<reference evidence="5" key="2">
    <citation type="journal article" date="2021" name="PeerJ">
        <title>Extensive microbial diversity within the chicken gut microbiome revealed by metagenomics and culture.</title>
        <authorList>
            <person name="Gilroy R."/>
            <person name="Ravi A."/>
            <person name="Getino M."/>
            <person name="Pursley I."/>
            <person name="Horton D.L."/>
            <person name="Alikhan N.F."/>
            <person name="Baker D."/>
            <person name="Gharbi K."/>
            <person name="Hall N."/>
            <person name="Watson M."/>
            <person name="Adriaenssens E.M."/>
            <person name="Foster-Nyarko E."/>
            <person name="Jarju S."/>
            <person name="Secka A."/>
            <person name="Antonio M."/>
            <person name="Oren A."/>
            <person name="Chaudhuri R.R."/>
            <person name="La Ragione R."/>
            <person name="Hildebrand F."/>
            <person name="Pallen M.J."/>
        </authorList>
    </citation>
    <scope>NUCLEOTIDE SEQUENCE</scope>
    <source>
        <strain evidence="5">2889</strain>
    </source>
</reference>
<evidence type="ECO:0000256" key="2">
    <source>
        <dbReference type="SAM" id="SignalP"/>
    </source>
</evidence>
<feature type="domain" description="Gingipain" evidence="3">
    <location>
        <begin position="228"/>
        <end position="600"/>
    </location>
</feature>
<sequence>MEKMNFFSRIRMLPLIAAAFLPFSVHAQTTETLTFTFNMSDFSFETDAQGQVLISSDKHDLSFGEDMSKPAIPYRTVGMLAKPDEVYSNVSFTYSGAVKKSNVRLASNPEQIEVGANPGPVVLASYPNGTYPSSSERGYFLMQGLMDGHRILNFQFSPFLYNATTKELTLYTKVTMRVTTKAASYDIPESKGSMNSLILGLVENPEKEEAYYPGTLPSPGTYEWGPGYLIICPENLREAFEPLRQWKMEKGLYAITRTLEDIYSAYEGETEAIKIKRCIQDYYLHHGLKYVLLGGDGANFPRFFCGDGTGKVPTDWFYACLDDSEEFAFDWNANDDEVFGNLYDDKVDIYPEVIIGRAPVETSYEVQAFIQKNMRQELTPPGGGWYRDMLFTGVSIKHSDFEPTDSEINSRFYHDSCIGENFPANAQFYFGRKYNYSIKKEALQERMQEGYQIIHMMTHGGIDVFALSDSITPQHDTIKGLYGLSEAEHMDCDKPSLFVALSCLTNAFDYSRSMGRYFIKNPNNGVFSYIGTTRSSTYKSWGTPYLGIFSTHADLFENLFSGKTRGKIGMAFTQTKVQMDAKDWTLNFYGLNLCGDPEIALYLDEPHSFNSINVSLRNDVFVIDAGVDSCTFAVRYMRTSGSIYKREYRENVRAHEISSGEIESCEITLMHDDYIPRTFTINPEYIQNVTYSGTVNVSGDVIVAGREITNKKPVGDVIIQSGKTTFSAEKSVILAPGFEVKKGASFEAKIQK</sequence>
<evidence type="ECO:0000259" key="3">
    <source>
        <dbReference type="Pfam" id="PF01364"/>
    </source>
</evidence>
<name>A0A9D9DRF0_9BACT</name>
<keyword evidence="1 2" id="KW-0732">Signal</keyword>
<dbReference type="InterPro" id="IPR038490">
    <property type="entry name" value="Gingipain_propep_sf"/>
</dbReference>
<organism evidence="5 6">
    <name type="scientific">Candidatus Pullibacteroides excrementavium</name>
    <dbReference type="NCBI Taxonomy" id="2840905"/>
    <lineage>
        <taxon>Bacteria</taxon>
        <taxon>Pseudomonadati</taxon>
        <taxon>Bacteroidota</taxon>
        <taxon>Bacteroidia</taxon>
        <taxon>Bacteroidales</taxon>
        <taxon>Candidatus Pullibacteroides</taxon>
    </lineage>
</organism>
<dbReference type="SUPFAM" id="SSF52129">
    <property type="entry name" value="Caspase-like"/>
    <property type="match status" value="1"/>
</dbReference>
<dbReference type="GO" id="GO:0006508">
    <property type="term" value="P:proteolysis"/>
    <property type="evidence" value="ECO:0007669"/>
    <property type="project" value="InterPro"/>
</dbReference>
<dbReference type="NCBIfam" id="NF045639">
    <property type="entry name" value="GCX_COOH"/>
    <property type="match status" value="1"/>
</dbReference>
<dbReference type="Gene3D" id="3.40.50.1460">
    <property type="match status" value="1"/>
</dbReference>
<comment type="caution">
    <text evidence="5">The sequence shown here is derived from an EMBL/GenBank/DDBJ whole genome shotgun (WGS) entry which is preliminary data.</text>
</comment>
<proteinExistence type="predicted"/>
<dbReference type="Pfam" id="PF01364">
    <property type="entry name" value="Peptidase_C25"/>
    <property type="match status" value="1"/>
</dbReference>
<dbReference type="InterPro" id="IPR001769">
    <property type="entry name" value="Gingipain"/>
</dbReference>
<dbReference type="Gene3D" id="3.40.50.10390">
    <property type="entry name" value="Gingipain r, domain 1"/>
    <property type="match status" value="1"/>
</dbReference>
<reference evidence="5" key="1">
    <citation type="submission" date="2020-10" db="EMBL/GenBank/DDBJ databases">
        <authorList>
            <person name="Gilroy R."/>
        </authorList>
    </citation>
    <scope>NUCLEOTIDE SEQUENCE</scope>
    <source>
        <strain evidence="5">2889</strain>
    </source>
</reference>
<accession>A0A9D9DRF0</accession>
<feature type="domain" description="Gingipain propeptide" evidence="4">
    <location>
        <begin position="62"/>
        <end position="182"/>
    </location>
</feature>
<evidence type="ECO:0000259" key="4">
    <source>
        <dbReference type="Pfam" id="PF08126"/>
    </source>
</evidence>
<evidence type="ECO:0008006" key="7">
    <source>
        <dbReference type="Google" id="ProtNLM"/>
    </source>
</evidence>
<evidence type="ECO:0000313" key="5">
    <source>
        <dbReference type="EMBL" id="MBO8432459.1"/>
    </source>
</evidence>
<dbReference type="GO" id="GO:0004197">
    <property type="term" value="F:cysteine-type endopeptidase activity"/>
    <property type="evidence" value="ECO:0007669"/>
    <property type="project" value="InterPro"/>
</dbReference>
<gene>
    <name evidence="5" type="ORF">IAB08_04090</name>
</gene>
<protein>
    <recommendedName>
        <fullName evidence="7">Gingipain domain-containing protein</fullName>
    </recommendedName>
</protein>
<dbReference type="AlphaFoldDB" id="A0A9D9DRF0"/>
<feature type="signal peptide" evidence="2">
    <location>
        <begin position="1"/>
        <end position="27"/>
    </location>
</feature>
<dbReference type="InterPro" id="IPR029030">
    <property type="entry name" value="Caspase-like_dom_sf"/>
</dbReference>
<dbReference type="EMBL" id="JADIMZ010000061">
    <property type="protein sequence ID" value="MBO8432459.1"/>
    <property type="molecule type" value="Genomic_DNA"/>
</dbReference>
<dbReference type="Gene3D" id="2.60.40.3800">
    <property type="match status" value="1"/>
</dbReference>
<dbReference type="InterPro" id="IPR055015">
    <property type="entry name" value="GCX_COOH"/>
</dbReference>
<dbReference type="InterPro" id="IPR029031">
    <property type="entry name" value="Gingipain_N_sf"/>
</dbReference>
<evidence type="ECO:0000313" key="6">
    <source>
        <dbReference type="Proteomes" id="UP000823612"/>
    </source>
</evidence>